<evidence type="ECO:0000313" key="2">
    <source>
        <dbReference type="Proteomes" id="UP001500842"/>
    </source>
</evidence>
<gene>
    <name evidence="1" type="ORF">GCM10009788_20180</name>
</gene>
<sequence>MSGAIRSPGTWFEDFRRGQRMRHARGMTVDAVTGSFLARSVVNTAQVHWNDRADRDEALGSGFVVFGLITASTVLGLASQDATEHVVAELGYDDFRFLTPVYQGDTLYALTEVLAVHAATDRSDAGVVEFAHWGLNQDDTLVFKGRRTVLIARRLPA</sequence>
<dbReference type="PANTHER" id="PTHR43664">
    <property type="entry name" value="MONOAMINE OXIDASE-RELATED"/>
    <property type="match status" value="1"/>
</dbReference>
<dbReference type="SUPFAM" id="SSF54637">
    <property type="entry name" value="Thioesterase/thiol ester dehydrase-isomerase"/>
    <property type="match status" value="1"/>
</dbReference>
<proteinExistence type="predicted"/>
<dbReference type="EMBL" id="BAAAOR010000014">
    <property type="protein sequence ID" value="GAA1515822.1"/>
    <property type="molecule type" value="Genomic_DNA"/>
</dbReference>
<keyword evidence="2" id="KW-1185">Reference proteome</keyword>
<organism evidence="1 2">
    <name type="scientific">Nocardioides humi</name>
    <dbReference type="NCBI Taxonomy" id="449461"/>
    <lineage>
        <taxon>Bacteria</taxon>
        <taxon>Bacillati</taxon>
        <taxon>Actinomycetota</taxon>
        <taxon>Actinomycetes</taxon>
        <taxon>Propionibacteriales</taxon>
        <taxon>Nocardioidaceae</taxon>
        <taxon>Nocardioides</taxon>
    </lineage>
</organism>
<comment type="caution">
    <text evidence="1">The sequence shown here is derived from an EMBL/GenBank/DDBJ whole genome shotgun (WGS) entry which is preliminary data.</text>
</comment>
<accession>A0ABN2ACZ6</accession>
<dbReference type="InterPro" id="IPR048274">
    <property type="entry name" value="MC_hydratase"/>
</dbReference>
<dbReference type="Proteomes" id="UP001500842">
    <property type="component" value="Unassembled WGS sequence"/>
</dbReference>
<evidence type="ECO:0000313" key="1">
    <source>
        <dbReference type="EMBL" id="GAA1515822.1"/>
    </source>
</evidence>
<name>A0ABN2ACZ6_9ACTN</name>
<dbReference type="Gene3D" id="3.10.129.10">
    <property type="entry name" value="Hotdog Thioesterase"/>
    <property type="match status" value="1"/>
</dbReference>
<dbReference type="InterPro" id="IPR029069">
    <property type="entry name" value="HotDog_dom_sf"/>
</dbReference>
<dbReference type="InterPro" id="IPR052342">
    <property type="entry name" value="MCH/BMMD"/>
</dbReference>
<reference evidence="1 2" key="1">
    <citation type="journal article" date="2019" name="Int. J. Syst. Evol. Microbiol.">
        <title>The Global Catalogue of Microorganisms (GCM) 10K type strain sequencing project: providing services to taxonomists for standard genome sequencing and annotation.</title>
        <authorList>
            <consortium name="The Broad Institute Genomics Platform"/>
            <consortium name="The Broad Institute Genome Sequencing Center for Infectious Disease"/>
            <person name="Wu L."/>
            <person name="Ma J."/>
        </authorList>
    </citation>
    <scope>NUCLEOTIDE SEQUENCE [LARGE SCALE GENOMIC DNA]</scope>
    <source>
        <strain evidence="1 2">JCM 14942</strain>
    </source>
</reference>
<dbReference type="Pfam" id="PF19315">
    <property type="entry name" value="MC_hydratase"/>
    <property type="match status" value="1"/>
</dbReference>
<protein>
    <submittedName>
        <fullName evidence="1">MaoC family dehydratase</fullName>
    </submittedName>
</protein>
<dbReference type="PANTHER" id="PTHR43664:SF1">
    <property type="entry name" value="BETA-METHYLMALYL-COA DEHYDRATASE"/>
    <property type="match status" value="1"/>
</dbReference>
<dbReference type="CDD" id="cd03451">
    <property type="entry name" value="FkbR2"/>
    <property type="match status" value="1"/>
</dbReference>